<keyword evidence="1" id="KW-1133">Transmembrane helix</keyword>
<gene>
    <name evidence="2" type="ORF">RFI_27743</name>
</gene>
<accession>X6M9E0</accession>
<evidence type="ECO:0000313" key="2">
    <source>
        <dbReference type="EMBL" id="ETO09635.1"/>
    </source>
</evidence>
<reference evidence="2 3" key="1">
    <citation type="journal article" date="2013" name="Curr. Biol.">
        <title>The Genome of the Foraminiferan Reticulomyxa filosa.</title>
        <authorList>
            <person name="Glockner G."/>
            <person name="Hulsmann N."/>
            <person name="Schleicher M."/>
            <person name="Noegel A.A."/>
            <person name="Eichinger L."/>
            <person name="Gallinger C."/>
            <person name="Pawlowski J."/>
            <person name="Sierra R."/>
            <person name="Euteneuer U."/>
            <person name="Pillet L."/>
            <person name="Moustafa A."/>
            <person name="Platzer M."/>
            <person name="Groth M."/>
            <person name="Szafranski K."/>
            <person name="Schliwa M."/>
        </authorList>
    </citation>
    <scope>NUCLEOTIDE SEQUENCE [LARGE SCALE GENOMIC DNA]</scope>
</reference>
<keyword evidence="1" id="KW-0812">Transmembrane</keyword>
<name>X6M9E0_RETFI</name>
<feature type="transmembrane region" description="Helical" evidence="1">
    <location>
        <begin position="106"/>
        <end position="127"/>
    </location>
</feature>
<organism evidence="2 3">
    <name type="scientific">Reticulomyxa filosa</name>
    <dbReference type="NCBI Taxonomy" id="46433"/>
    <lineage>
        <taxon>Eukaryota</taxon>
        <taxon>Sar</taxon>
        <taxon>Rhizaria</taxon>
        <taxon>Retaria</taxon>
        <taxon>Foraminifera</taxon>
        <taxon>Monothalamids</taxon>
        <taxon>Reticulomyxidae</taxon>
        <taxon>Reticulomyxa</taxon>
    </lineage>
</organism>
<feature type="transmembrane region" description="Helical" evidence="1">
    <location>
        <begin position="62"/>
        <end position="85"/>
    </location>
</feature>
<comment type="caution">
    <text evidence="2">The sequence shown here is derived from an EMBL/GenBank/DDBJ whole genome shotgun (WGS) entry which is preliminary data.</text>
</comment>
<evidence type="ECO:0000256" key="1">
    <source>
        <dbReference type="SAM" id="Phobius"/>
    </source>
</evidence>
<proteinExistence type="predicted"/>
<protein>
    <submittedName>
        <fullName evidence="2">Uncharacterized protein</fullName>
    </submittedName>
</protein>
<evidence type="ECO:0000313" key="3">
    <source>
        <dbReference type="Proteomes" id="UP000023152"/>
    </source>
</evidence>
<feature type="transmembrane region" description="Helical" evidence="1">
    <location>
        <begin position="316"/>
        <end position="337"/>
    </location>
</feature>
<dbReference type="Proteomes" id="UP000023152">
    <property type="component" value="Unassembled WGS sequence"/>
</dbReference>
<dbReference type="EMBL" id="ASPP01023971">
    <property type="protein sequence ID" value="ETO09635.1"/>
    <property type="molecule type" value="Genomic_DNA"/>
</dbReference>
<dbReference type="AlphaFoldDB" id="X6M9E0"/>
<sequence length="354" mass="39241">MIWGGTIVLEQLGMCSNFDQANQHSVQILQSLPRYGEETSIRYGEANWKATTYAIGLGSTSVVFLVLAVIGIVVCPFWCACRSCACCSSSCKPKALETEPPCFHKWGPYVFVLILSTLMVVFTSVAYDSNKNFSYGVVNHHDGMLQIIAELLDDLEYFVNFTVLDPLLFIKGYTIVATNNVSDTLKGSKSIINGTDAIVTRLGNLSEEWTNYTLNLTSDKGNTYTFTCGVCNKFSGAAAATHEQIQNETDPLLSSLNNTANSIQKTLVSANGSIISTVSGVVTDMESINKKVHHTDNLYTTTYRSQVQTYNQKREIAYIILFIIPLVPIIFVLLGGWTRKSVYFTMYAKKKIFF</sequence>
<keyword evidence="1" id="KW-0472">Membrane</keyword>
<keyword evidence="3" id="KW-1185">Reference proteome</keyword>